<keyword evidence="2" id="KW-0813">Transport</keyword>
<keyword evidence="11" id="KW-1185">Reference proteome</keyword>
<evidence type="ECO:0000256" key="7">
    <source>
        <dbReference type="SAM" id="MobiDB-lite"/>
    </source>
</evidence>
<keyword evidence="6 8" id="KW-0472">Membrane</keyword>
<feature type="transmembrane region" description="Helical" evidence="8">
    <location>
        <begin position="395"/>
        <end position="413"/>
    </location>
</feature>
<evidence type="ECO:0000256" key="8">
    <source>
        <dbReference type="SAM" id="Phobius"/>
    </source>
</evidence>
<feature type="transmembrane region" description="Helical" evidence="8">
    <location>
        <begin position="276"/>
        <end position="294"/>
    </location>
</feature>
<feature type="transmembrane region" description="Helical" evidence="8">
    <location>
        <begin position="99"/>
        <end position="118"/>
    </location>
</feature>
<dbReference type="Gene3D" id="1.20.1250.20">
    <property type="entry name" value="MFS general substrate transporter like domains"/>
    <property type="match status" value="2"/>
</dbReference>
<feature type="transmembrane region" description="Helical" evidence="8">
    <location>
        <begin position="306"/>
        <end position="323"/>
    </location>
</feature>
<keyword evidence="4 8" id="KW-0812">Transmembrane</keyword>
<evidence type="ECO:0000313" key="11">
    <source>
        <dbReference type="Proteomes" id="UP000236754"/>
    </source>
</evidence>
<name>A0A1H6ECC8_9ACTN</name>
<dbReference type="PANTHER" id="PTHR23517:SF13">
    <property type="entry name" value="MAJOR FACILITATOR SUPERFAMILY MFS_1"/>
    <property type="match status" value="1"/>
</dbReference>
<dbReference type="InterPro" id="IPR050171">
    <property type="entry name" value="MFS_Transporters"/>
</dbReference>
<comment type="subcellular location">
    <subcellularLocation>
        <location evidence="1">Cell membrane</location>
        <topology evidence="1">Multi-pass membrane protein</topology>
    </subcellularLocation>
</comment>
<feature type="transmembrane region" description="Helical" evidence="8">
    <location>
        <begin position="238"/>
        <end position="264"/>
    </location>
</feature>
<feature type="transmembrane region" description="Helical" evidence="8">
    <location>
        <begin position="32"/>
        <end position="52"/>
    </location>
</feature>
<evidence type="ECO:0000256" key="1">
    <source>
        <dbReference type="ARBA" id="ARBA00004651"/>
    </source>
</evidence>
<evidence type="ECO:0000259" key="9">
    <source>
        <dbReference type="PROSITE" id="PS50850"/>
    </source>
</evidence>
<gene>
    <name evidence="10" type="ORF">SAMN05216223_13347</name>
</gene>
<dbReference type="Proteomes" id="UP000236754">
    <property type="component" value="Unassembled WGS sequence"/>
</dbReference>
<accession>A0A1H6ECC8</accession>
<feature type="transmembrane region" description="Helical" evidence="8">
    <location>
        <begin position="193"/>
        <end position="217"/>
    </location>
</feature>
<evidence type="ECO:0000313" key="10">
    <source>
        <dbReference type="EMBL" id="SEG95402.1"/>
    </source>
</evidence>
<dbReference type="PANTHER" id="PTHR23517">
    <property type="entry name" value="RESISTANCE PROTEIN MDTM, PUTATIVE-RELATED-RELATED"/>
    <property type="match status" value="1"/>
</dbReference>
<feature type="transmembrane region" description="Helical" evidence="8">
    <location>
        <begin position="364"/>
        <end position="383"/>
    </location>
</feature>
<evidence type="ECO:0000256" key="4">
    <source>
        <dbReference type="ARBA" id="ARBA00022692"/>
    </source>
</evidence>
<dbReference type="EMBL" id="FNVU01000033">
    <property type="protein sequence ID" value="SEG95402.1"/>
    <property type="molecule type" value="Genomic_DNA"/>
</dbReference>
<feature type="transmembrane region" description="Helical" evidence="8">
    <location>
        <begin position="329"/>
        <end position="357"/>
    </location>
</feature>
<dbReference type="Pfam" id="PF07690">
    <property type="entry name" value="MFS_1"/>
    <property type="match status" value="1"/>
</dbReference>
<dbReference type="AlphaFoldDB" id="A0A1H6ECC8"/>
<evidence type="ECO:0000256" key="5">
    <source>
        <dbReference type="ARBA" id="ARBA00022989"/>
    </source>
</evidence>
<dbReference type="InterPro" id="IPR020846">
    <property type="entry name" value="MFS_dom"/>
</dbReference>
<feature type="transmembrane region" description="Helical" evidence="8">
    <location>
        <begin position="166"/>
        <end position="187"/>
    </location>
</feature>
<sequence>MTTSLLEHQPHPRTLPVGDRTRPAVARRRHGAGFWMVAFAFLVGMAFSTVPTPLYPLYEARDGFSTFTVTVVYATFAVGVVISLMLAGHISDWVGRKKILLPSLGLELAGALVYLSGASLPLLLAGRLVTGLGVGMLTATATAHLQELHTAHRPGASGQRFELVSTVANIGGLGVGPLVGGILAQFVGAPLRVPFLVFAVLLGLGMVAVALTPETVAEQMVKPAYRPQRVSADHGDRAGFLVAAASGFAAFAVFGMFTSIAAGFVGGTLHHPSRALAGLIVFVVFGAAAVAQTLTGRLSTAAKRRAGLLTQAVGLVVLLAGMRDANLPAFLAGGILSGIGAGVLFKAALGAVAAAAVPAKRSEALADLFLISYVGLSLPALGIGLATREVSTTTAMTWFTAVLLVMLGAVAALGRRADAGGPAVR</sequence>
<dbReference type="InterPro" id="IPR036259">
    <property type="entry name" value="MFS_trans_sf"/>
</dbReference>
<feature type="transmembrane region" description="Helical" evidence="8">
    <location>
        <begin position="64"/>
        <end position="87"/>
    </location>
</feature>
<feature type="transmembrane region" description="Helical" evidence="8">
    <location>
        <begin position="124"/>
        <end position="145"/>
    </location>
</feature>
<dbReference type="SUPFAM" id="SSF103473">
    <property type="entry name" value="MFS general substrate transporter"/>
    <property type="match status" value="1"/>
</dbReference>
<dbReference type="GO" id="GO:0022857">
    <property type="term" value="F:transmembrane transporter activity"/>
    <property type="evidence" value="ECO:0007669"/>
    <property type="project" value="InterPro"/>
</dbReference>
<feature type="region of interest" description="Disordered" evidence="7">
    <location>
        <begin position="1"/>
        <end position="22"/>
    </location>
</feature>
<reference evidence="10 11" key="1">
    <citation type="submission" date="2016-10" db="EMBL/GenBank/DDBJ databases">
        <authorList>
            <person name="de Groot N.N."/>
        </authorList>
    </citation>
    <scope>NUCLEOTIDE SEQUENCE [LARGE SCALE GENOMIC DNA]</scope>
    <source>
        <strain evidence="10 11">CGMCC 4.2023</strain>
    </source>
</reference>
<keyword evidence="5 8" id="KW-1133">Transmembrane helix</keyword>
<protein>
    <submittedName>
        <fullName evidence="10">Predicted arabinose efflux permease, MFS family</fullName>
    </submittedName>
</protein>
<dbReference type="PROSITE" id="PS50850">
    <property type="entry name" value="MFS"/>
    <property type="match status" value="1"/>
</dbReference>
<dbReference type="GO" id="GO:0005886">
    <property type="term" value="C:plasma membrane"/>
    <property type="evidence" value="ECO:0007669"/>
    <property type="project" value="UniProtKB-SubCell"/>
</dbReference>
<proteinExistence type="predicted"/>
<evidence type="ECO:0000256" key="3">
    <source>
        <dbReference type="ARBA" id="ARBA00022475"/>
    </source>
</evidence>
<organism evidence="10 11">
    <name type="scientific">Actinacidiphila yanglinensis</name>
    <dbReference type="NCBI Taxonomy" id="310779"/>
    <lineage>
        <taxon>Bacteria</taxon>
        <taxon>Bacillati</taxon>
        <taxon>Actinomycetota</taxon>
        <taxon>Actinomycetes</taxon>
        <taxon>Kitasatosporales</taxon>
        <taxon>Streptomycetaceae</taxon>
        <taxon>Actinacidiphila</taxon>
    </lineage>
</organism>
<evidence type="ECO:0000256" key="2">
    <source>
        <dbReference type="ARBA" id="ARBA00022448"/>
    </source>
</evidence>
<dbReference type="InterPro" id="IPR011701">
    <property type="entry name" value="MFS"/>
</dbReference>
<evidence type="ECO:0000256" key="6">
    <source>
        <dbReference type="ARBA" id="ARBA00023136"/>
    </source>
</evidence>
<keyword evidence="3" id="KW-1003">Cell membrane</keyword>
<dbReference type="OrthoDB" id="3177957at2"/>
<dbReference type="RefSeq" id="WP_103891031.1">
    <property type="nucleotide sequence ID" value="NZ_FNVU01000033.1"/>
</dbReference>
<feature type="domain" description="Major facilitator superfamily (MFS) profile" evidence="9">
    <location>
        <begin position="32"/>
        <end position="425"/>
    </location>
</feature>